<dbReference type="InterPro" id="IPR001781">
    <property type="entry name" value="Znf_LIM"/>
</dbReference>
<dbReference type="GO" id="GO:0001725">
    <property type="term" value="C:stress fiber"/>
    <property type="evidence" value="ECO:0007669"/>
    <property type="project" value="TreeGrafter"/>
</dbReference>
<evidence type="ECO:0000256" key="1">
    <source>
        <dbReference type="ARBA" id="ARBA00022723"/>
    </source>
</evidence>
<feature type="region of interest" description="Disordered" evidence="5">
    <location>
        <begin position="115"/>
        <end position="134"/>
    </location>
</feature>
<protein>
    <submittedName>
        <fullName evidence="11">LIM zinc-binding domain-containing protein</fullName>
    </submittedName>
</protein>
<dbReference type="PROSITE" id="PS50023">
    <property type="entry name" value="LIM_DOMAIN_2"/>
    <property type="match status" value="1"/>
</dbReference>
<proteinExistence type="predicted"/>
<evidence type="ECO:0000313" key="10">
    <source>
        <dbReference type="Proteomes" id="UP000274756"/>
    </source>
</evidence>
<dbReference type="STRING" id="318479.A0A0N4ULQ4"/>
<dbReference type="Pfam" id="PF00412">
    <property type="entry name" value="LIM"/>
    <property type="match status" value="1"/>
</dbReference>
<dbReference type="WBParaSite" id="DME_0000873801-mRNA-1">
    <property type="protein sequence ID" value="DME_0000873801-mRNA-1"/>
    <property type="gene ID" value="DME_0000873801"/>
</dbReference>
<dbReference type="GO" id="GO:0032034">
    <property type="term" value="F:myosin II head/neck binding"/>
    <property type="evidence" value="ECO:0007669"/>
    <property type="project" value="TreeGrafter"/>
</dbReference>
<keyword evidence="6" id="KW-0812">Transmembrane</keyword>
<evidence type="ECO:0000256" key="6">
    <source>
        <dbReference type="SAM" id="Phobius"/>
    </source>
</evidence>
<keyword evidence="3 4" id="KW-0440">LIM domain</keyword>
<reference evidence="8 10" key="2">
    <citation type="submission" date="2018-11" db="EMBL/GenBank/DDBJ databases">
        <authorList>
            <consortium name="Pathogen Informatics"/>
        </authorList>
    </citation>
    <scope>NUCLEOTIDE SEQUENCE [LARGE SCALE GENOMIC DNA]</scope>
</reference>
<dbReference type="Proteomes" id="UP000038040">
    <property type="component" value="Unplaced"/>
</dbReference>
<feature type="compositionally biased region" description="Polar residues" evidence="5">
    <location>
        <begin position="118"/>
        <end position="133"/>
    </location>
</feature>
<gene>
    <name evidence="8" type="ORF">DME_LOCUS2629</name>
</gene>
<accession>A0A0N4ULQ4</accession>
<dbReference type="GO" id="GO:0046872">
    <property type="term" value="F:metal ion binding"/>
    <property type="evidence" value="ECO:0007669"/>
    <property type="project" value="UniProtKB-KW"/>
</dbReference>
<dbReference type="SMART" id="SM00132">
    <property type="entry name" value="LIM"/>
    <property type="match status" value="1"/>
</dbReference>
<evidence type="ECO:0000256" key="3">
    <source>
        <dbReference type="ARBA" id="ARBA00023038"/>
    </source>
</evidence>
<organism evidence="9 11">
    <name type="scientific">Dracunculus medinensis</name>
    <name type="common">Guinea worm</name>
    <dbReference type="NCBI Taxonomy" id="318479"/>
    <lineage>
        <taxon>Eukaryota</taxon>
        <taxon>Metazoa</taxon>
        <taxon>Ecdysozoa</taxon>
        <taxon>Nematoda</taxon>
        <taxon>Chromadorea</taxon>
        <taxon>Rhabditida</taxon>
        <taxon>Spirurina</taxon>
        <taxon>Dracunculoidea</taxon>
        <taxon>Dracunculidae</taxon>
        <taxon>Dracunculus</taxon>
    </lineage>
</organism>
<dbReference type="Gene3D" id="2.10.110.10">
    <property type="entry name" value="Cysteine Rich Protein"/>
    <property type="match status" value="1"/>
</dbReference>
<feature type="domain" description="LIM zinc-binding" evidence="7">
    <location>
        <begin position="491"/>
        <end position="597"/>
    </location>
</feature>
<evidence type="ECO:0000313" key="11">
    <source>
        <dbReference type="WBParaSite" id="DME_0000873801-mRNA-1"/>
    </source>
</evidence>
<sequence>MNLDDDPGGRFPKIVRNYDVTRESIEALSHLKKMTIEQNEKNSIYSYFRCSQQKPLLPPTPPPNKTIPQDENFENINRSDRSCLKRYHRVSTEKSKSTDNLRKCIREITIEKNDNDHTANLPQPTNHTSSGNPTKKRVVFKTMEDDFSAGIQIAPKTKNYRSSEEGDESSALIASYGFKPNKSSVQRIHPIQLINHNDQEVMNRKVITDQIGQRSYRPIRIFVKDDVSQTKKIPIRTRSYDDLLDDEKYLPRNSEYFMSDYYNSLDKTRWQSSTFNQQMMSKESCVKNNVQKTLTTRIVQSFPTSPSIKHSTELMKDGEKYKEHEHIWKVPELIETVDSREWKQIVTQQRLPSPGDSSSKNTVDADLRLRLSPKANEENKILYSKNCHFSGVSKLSSHYFPRNNSANAPHNNKSECNAKYSKDQSHSLISNHWMIKESESPKRLIEQLRQPTIEISVNSYSCKLHGILAEVNGSLSRMKTNEQVVSVSGKHKCSHCYAELGMSCILHIYSFTIIIVVIIIITVSNIGVAIITVTEIKTKKGRGAAMIIESLNLFYHLSCFRCYVCNKTLGNGTKGADVRVRDDKLHCQTCYSNDDAGLAGLKLSMSTLLLIDSLRSPIPYTSR</sequence>
<dbReference type="PANTHER" id="PTHR15551">
    <property type="entry name" value="LIM DOMAIN ONLY 7"/>
    <property type="match status" value="1"/>
</dbReference>
<evidence type="ECO:0000256" key="5">
    <source>
        <dbReference type="SAM" id="MobiDB-lite"/>
    </source>
</evidence>
<dbReference type="CDD" id="cd08368">
    <property type="entry name" value="LIM"/>
    <property type="match status" value="1"/>
</dbReference>
<keyword evidence="10" id="KW-1185">Reference proteome</keyword>
<dbReference type="Proteomes" id="UP000274756">
    <property type="component" value="Unassembled WGS sequence"/>
</dbReference>
<evidence type="ECO:0000256" key="4">
    <source>
        <dbReference type="PROSITE-ProRule" id="PRU00125"/>
    </source>
</evidence>
<keyword evidence="2 4" id="KW-0862">Zinc</keyword>
<dbReference type="AlphaFoldDB" id="A0A0N4ULQ4"/>
<dbReference type="PANTHER" id="PTHR15551:SF3">
    <property type="entry name" value="LIM AND CALPONIN HOMOLOGY DOMAINS-CONTAINING PROTEIN 1"/>
    <property type="match status" value="1"/>
</dbReference>
<feature type="transmembrane region" description="Helical" evidence="6">
    <location>
        <begin position="508"/>
        <end position="533"/>
    </location>
</feature>
<evidence type="ECO:0000256" key="2">
    <source>
        <dbReference type="ARBA" id="ARBA00022833"/>
    </source>
</evidence>
<dbReference type="GO" id="GO:0051496">
    <property type="term" value="P:positive regulation of stress fiber assembly"/>
    <property type="evidence" value="ECO:0007669"/>
    <property type="project" value="TreeGrafter"/>
</dbReference>
<keyword evidence="1 4" id="KW-0479">Metal-binding</keyword>
<dbReference type="GO" id="GO:0051893">
    <property type="term" value="P:regulation of focal adhesion assembly"/>
    <property type="evidence" value="ECO:0007669"/>
    <property type="project" value="TreeGrafter"/>
</dbReference>
<dbReference type="OrthoDB" id="15627at2759"/>
<dbReference type="EMBL" id="UYYG01000071">
    <property type="protein sequence ID" value="VDN52656.1"/>
    <property type="molecule type" value="Genomic_DNA"/>
</dbReference>
<evidence type="ECO:0000313" key="9">
    <source>
        <dbReference type="Proteomes" id="UP000038040"/>
    </source>
</evidence>
<reference evidence="11" key="1">
    <citation type="submission" date="2017-02" db="UniProtKB">
        <authorList>
            <consortium name="WormBaseParasite"/>
        </authorList>
    </citation>
    <scope>IDENTIFICATION</scope>
</reference>
<evidence type="ECO:0000313" key="8">
    <source>
        <dbReference type="EMBL" id="VDN52656.1"/>
    </source>
</evidence>
<name>A0A0N4ULQ4_DRAME</name>
<keyword evidence="6" id="KW-1133">Transmembrane helix</keyword>
<keyword evidence="6" id="KW-0472">Membrane</keyword>
<evidence type="ECO:0000259" key="7">
    <source>
        <dbReference type="PROSITE" id="PS50023"/>
    </source>
</evidence>